<keyword evidence="2 5" id="KW-0812">Transmembrane</keyword>
<evidence type="ECO:0000256" key="2">
    <source>
        <dbReference type="ARBA" id="ARBA00022692"/>
    </source>
</evidence>
<evidence type="ECO:0000256" key="4">
    <source>
        <dbReference type="ARBA" id="ARBA00023136"/>
    </source>
</evidence>
<feature type="transmembrane region" description="Helical" evidence="5">
    <location>
        <begin position="178"/>
        <end position="197"/>
    </location>
</feature>
<evidence type="ECO:0000256" key="5">
    <source>
        <dbReference type="SAM" id="Phobius"/>
    </source>
</evidence>
<dbReference type="Proteomes" id="UP001256673">
    <property type="component" value="Unassembled WGS sequence"/>
</dbReference>
<dbReference type="InterPro" id="IPR052556">
    <property type="entry name" value="PolySynth_Transporter"/>
</dbReference>
<evidence type="ECO:0000313" key="6">
    <source>
        <dbReference type="EMBL" id="MDU0325768.1"/>
    </source>
</evidence>
<gene>
    <name evidence="6" type="ORF">RWH43_03250</name>
</gene>
<feature type="transmembrane region" description="Helical" evidence="5">
    <location>
        <begin position="89"/>
        <end position="109"/>
    </location>
</feature>
<dbReference type="InterPro" id="IPR002797">
    <property type="entry name" value="Polysacc_synth"/>
</dbReference>
<dbReference type="EMBL" id="JAWDIU010000001">
    <property type="protein sequence ID" value="MDU0325768.1"/>
    <property type="molecule type" value="Genomic_DNA"/>
</dbReference>
<keyword evidence="4 5" id="KW-0472">Membrane</keyword>
<reference evidence="6 7" key="1">
    <citation type="submission" date="2023-09" db="EMBL/GenBank/DDBJ databases">
        <title>Microbacterium fusihabitans sp. nov., Microbacterium phycihabitans sp. nov., and Microbacterium cervinum sp. nov., isolated from dried seaweeds of beach.</title>
        <authorList>
            <person name="Lee S.D."/>
        </authorList>
    </citation>
    <scope>NUCLEOTIDE SEQUENCE [LARGE SCALE GENOMIC DNA]</scope>
    <source>
        <strain evidence="6 7">KSW2-21</strain>
    </source>
</reference>
<feature type="transmembrane region" description="Helical" evidence="5">
    <location>
        <begin position="300"/>
        <end position="322"/>
    </location>
</feature>
<feature type="transmembrane region" description="Helical" evidence="5">
    <location>
        <begin position="59"/>
        <end position="77"/>
    </location>
</feature>
<dbReference type="PANTHER" id="PTHR43424">
    <property type="entry name" value="LOCUS PUTATIVE PROTEIN 1-RELATED"/>
    <property type="match status" value="1"/>
</dbReference>
<keyword evidence="7" id="KW-1185">Reference proteome</keyword>
<feature type="transmembrane region" description="Helical" evidence="5">
    <location>
        <begin position="262"/>
        <end position="279"/>
    </location>
</feature>
<protein>
    <submittedName>
        <fullName evidence="6">Flippase</fullName>
    </submittedName>
</protein>
<feature type="transmembrane region" description="Helical" evidence="5">
    <location>
        <begin position="154"/>
        <end position="172"/>
    </location>
</feature>
<organism evidence="6 7">
    <name type="scientific">Microbacterium algihabitans</name>
    <dbReference type="NCBI Taxonomy" id="3075992"/>
    <lineage>
        <taxon>Bacteria</taxon>
        <taxon>Bacillati</taxon>
        <taxon>Actinomycetota</taxon>
        <taxon>Actinomycetes</taxon>
        <taxon>Micrococcales</taxon>
        <taxon>Microbacteriaceae</taxon>
        <taxon>Microbacterium</taxon>
    </lineage>
</organism>
<accession>A0ABU3RS93</accession>
<dbReference type="PANTHER" id="PTHR43424:SF1">
    <property type="entry name" value="LOCUS PUTATIVE PROTEIN 1-RELATED"/>
    <property type="match status" value="1"/>
</dbReference>
<proteinExistence type="predicted"/>
<dbReference type="CDD" id="cd13128">
    <property type="entry name" value="MATE_Wzx_like"/>
    <property type="match status" value="1"/>
</dbReference>
<feature type="transmembrane region" description="Helical" evidence="5">
    <location>
        <begin position="337"/>
        <end position="358"/>
    </location>
</feature>
<comment type="subcellular location">
    <subcellularLocation>
        <location evidence="1">Membrane</location>
        <topology evidence="1">Multi-pass membrane protein</topology>
    </subcellularLocation>
</comment>
<evidence type="ECO:0000256" key="1">
    <source>
        <dbReference type="ARBA" id="ARBA00004141"/>
    </source>
</evidence>
<comment type="caution">
    <text evidence="6">The sequence shown here is derived from an EMBL/GenBank/DDBJ whole genome shotgun (WGS) entry which is preliminary data.</text>
</comment>
<name>A0ABU3RS93_9MICO</name>
<feature type="transmembrane region" description="Helical" evidence="5">
    <location>
        <begin position="18"/>
        <end position="39"/>
    </location>
</feature>
<dbReference type="Pfam" id="PF01943">
    <property type="entry name" value="Polysacc_synt"/>
    <property type="match status" value="1"/>
</dbReference>
<evidence type="ECO:0000256" key="3">
    <source>
        <dbReference type="ARBA" id="ARBA00022989"/>
    </source>
</evidence>
<keyword evidence="3 5" id="KW-1133">Transmembrane helix</keyword>
<dbReference type="RefSeq" id="WP_186325412.1">
    <property type="nucleotide sequence ID" value="NZ_JAWDIU010000001.1"/>
</dbReference>
<feature type="transmembrane region" description="Helical" evidence="5">
    <location>
        <begin position="115"/>
        <end position="133"/>
    </location>
</feature>
<feature type="transmembrane region" description="Helical" evidence="5">
    <location>
        <begin position="238"/>
        <end position="256"/>
    </location>
</feature>
<sequence>MSTSSAPFSRRRSIKSGVWATIQQFVTLGSTAITGIILARTVSVSDLGVFSFATNLASIGTAILTAGLAGIAIKAFVDKPASAHRTMTALILIREFFAILAYLVLLPISALVGDAAVVGATAIALLVLFARALDASELWFQAQARSGSTAPVRIAVVLVMLGIRLVLAFTGADLMTFVILYVVEAVVVSSLLLVRYARDRDSPKFAKPEIETPRALLGSSWILMLASLATQINSRGDVVVIQALLGSSAVGLYSAAARLSEMAYFLPVVFMTATFPRLLQVRREYGHKSRQYKQELQASYDRAFWAGVLIAVVILLIGPWVLTTLYGAKYEASGPVLQIHVLALPFVFMAAVFSKFIIAENALFASLTRNTLGAVLNIALNFLLIPHWGILGSAWATVFSYFVASYLSCFATKTTRVAGVQMTLAFIYPLRLLASAVRGTRKKGSHEEEAP</sequence>
<evidence type="ECO:0000313" key="7">
    <source>
        <dbReference type="Proteomes" id="UP001256673"/>
    </source>
</evidence>